<dbReference type="NCBIfam" id="TIGR03561">
    <property type="entry name" value="organ_hyd_perox"/>
    <property type="match status" value="1"/>
</dbReference>
<evidence type="ECO:0000256" key="2">
    <source>
        <dbReference type="SAM" id="MobiDB-lite"/>
    </source>
</evidence>
<dbReference type="GO" id="GO:0006979">
    <property type="term" value="P:response to oxidative stress"/>
    <property type="evidence" value="ECO:0007669"/>
    <property type="project" value="InterPro"/>
</dbReference>
<feature type="region of interest" description="Disordered" evidence="2">
    <location>
        <begin position="15"/>
        <end position="48"/>
    </location>
</feature>
<feature type="compositionally biased region" description="Basic and acidic residues" evidence="2">
    <location>
        <begin position="19"/>
        <end position="29"/>
    </location>
</feature>
<organism evidence="3 4">
    <name type="scientific">Marinomonas spartinae</name>
    <dbReference type="NCBI Taxonomy" id="1792290"/>
    <lineage>
        <taxon>Bacteria</taxon>
        <taxon>Pseudomonadati</taxon>
        <taxon>Pseudomonadota</taxon>
        <taxon>Gammaproteobacteria</taxon>
        <taxon>Oceanospirillales</taxon>
        <taxon>Oceanospirillaceae</taxon>
        <taxon>Marinomonas</taxon>
    </lineage>
</organism>
<evidence type="ECO:0000313" key="3">
    <source>
        <dbReference type="EMBL" id="SBS26760.1"/>
    </source>
</evidence>
<name>A0A1A8T3L1_9GAMM</name>
<accession>A0A1A8T3L1</accession>
<proteinExistence type="inferred from homology"/>
<dbReference type="Gene3D" id="2.20.25.10">
    <property type="match status" value="1"/>
</dbReference>
<dbReference type="AlphaFoldDB" id="A0A1A8T3L1"/>
<dbReference type="InterPro" id="IPR019953">
    <property type="entry name" value="OHR"/>
</dbReference>
<keyword evidence="4" id="KW-1185">Reference proteome</keyword>
<dbReference type="EMBL" id="FLOB01000001">
    <property type="protein sequence ID" value="SBS26760.1"/>
    <property type="molecule type" value="Genomic_DNA"/>
</dbReference>
<dbReference type="InterPro" id="IPR003718">
    <property type="entry name" value="OsmC/Ohr_fam"/>
</dbReference>
<dbReference type="Gene3D" id="3.30.300.20">
    <property type="match status" value="1"/>
</dbReference>
<sequence>MTALNQVLYTAHATSKGGRTGEAKSDDGKLSVTLSTPKELGGNGGEGTNPEQLFAAGYSACFMGALQLVASQQQAKLPADSTIDAAISIGPIDQGFGIAAKLTVNLTGMDKAQAEKLVNDAHQVCPYSNATRNNIDVTLAVNV</sequence>
<reference evidence="3 4" key="1">
    <citation type="submission" date="2016-06" db="EMBL/GenBank/DDBJ databases">
        <authorList>
            <person name="Kjaerup R.B."/>
            <person name="Dalgaard T.S."/>
            <person name="Juul-Madsen H.R."/>
        </authorList>
    </citation>
    <scope>NUCLEOTIDE SEQUENCE [LARGE SCALE GENOMIC DNA]</scope>
    <source>
        <strain evidence="3 4">CECT 8886</strain>
    </source>
</reference>
<evidence type="ECO:0000256" key="1">
    <source>
        <dbReference type="ARBA" id="ARBA00007378"/>
    </source>
</evidence>
<dbReference type="Pfam" id="PF02566">
    <property type="entry name" value="OsmC"/>
    <property type="match status" value="1"/>
</dbReference>
<evidence type="ECO:0000313" key="4">
    <source>
        <dbReference type="Proteomes" id="UP000092544"/>
    </source>
</evidence>
<dbReference type="STRING" id="1792290.MSP8886_00697"/>
<dbReference type="PANTHER" id="PTHR33797:SF2">
    <property type="entry name" value="ORGANIC HYDROPEROXIDE RESISTANCE PROTEIN-LIKE"/>
    <property type="match status" value="1"/>
</dbReference>
<dbReference type="PANTHER" id="PTHR33797">
    <property type="entry name" value="ORGANIC HYDROPEROXIDE RESISTANCE PROTEIN-LIKE"/>
    <property type="match status" value="1"/>
</dbReference>
<gene>
    <name evidence="3" type="primary">ohrB</name>
    <name evidence="3" type="ORF">MSP8886_00697</name>
</gene>
<dbReference type="OrthoDB" id="9797508at2"/>
<protein>
    <submittedName>
        <fullName evidence="3">Organic hydroperoxide resistance protein OhrB</fullName>
    </submittedName>
</protein>
<comment type="similarity">
    <text evidence="1">Belongs to the OsmC/Ohr family.</text>
</comment>
<dbReference type="SUPFAM" id="SSF82784">
    <property type="entry name" value="OsmC-like"/>
    <property type="match status" value="1"/>
</dbReference>
<dbReference type="RefSeq" id="WP_067012678.1">
    <property type="nucleotide sequence ID" value="NZ_FLOB01000001.1"/>
</dbReference>
<dbReference type="Proteomes" id="UP000092544">
    <property type="component" value="Unassembled WGS sequence"/>
</dbReference>
<dbReference type="InterPro" id="IPR015946">
    <property type="entry name" value="KH_dom-like_a/b"/>
</dbReference>
<dbReference type="InterPro" id="IPR036102">
    <property type="entry name" value="OsmC/Ohrsf"/>
</dbReference>